<reference evidence="1" key="1">
    <citation type="submission" date="2020-02" db="EMBL/GenBank/DDBJ databases">
        <authorList>
            <person name="Meier V. D."/>
        </authorList>
    </citation>
    <scope>NUCLEOTIDE SEQUENCE</scope>
    <source>
        <strain evidence="1">AVDCRST_MAG43</strain>
    </source>
</reference>
<evidence type="ECO:0000313" key="1">
    <source>
        <dbReference type="EMBL" id="CAA9550239.1"/>
    </source>
</evidence>
<dbReference type="AlphaFoldDB" id="A0A6J4UGX9"/>
<name>A0A6J4UGX9_9BACT</name>
<dbReference type="EMBL" id="CADCWI010000049">
    <property type="protein sequence ID" value="CAA9550239.1"/>
    <property type="molecule type" value="Genomic_DNA"/>
</dbReference>
<accession>A0A6J4UGX9</accession>
<gene>
    <name evidence="1" type="ORF">AVDCRST_MAG43-1007</name>
</gene>
<sequence length="39" mass="4174">MTPDPIHPSNLHLDPATAIPGSRGISMHLSLRAKVMPDV</sequence>
<proteinExistence type="predicted"/>
<protein>
    <submittedName>
        <fullName evidence="1">Uncharacterized protein</fullName>
    </submittedName>
</protein>
<organism evidence="1">
    <name type="scientific">uncultured Thermomicrobiales bacterium</name>
    <dbReference type="NCBI Taxonomy" id="1645740"/>
    <lineage>
        <taxon>Bacteria</taxon>
        <taxon>Pseudomonadati</taxon>
        <taxon>Thermomicrobiota</taxon>
        <taxon>Thermomicrobia</taxon>
        <taxon>Thermomicrobiales</taxon>
        <taxon>environmental samples</taxon>
    </lineage>
</organism>